<feature type="compositionally biased region" description="Polar residues" evidence="1">
    <location>
        <begin position="88"/>
        <end position="105"/>
    </location>
</feature>
<evidence type="ECO:0000313" key="4">
    <source>
        <dbReference type="Proteomes" id="UP001529257"/>
    </source>
</evidence>
<dbReference type="RefSeq" id="WP_289596017.1">
    <property type="nucleotide sequence ID" value="NZ_JAUDBR010000007.1"/>
</dbReference>
<evidence type="ECO:0000313" key="3">
    <source>
        <dbReference type="EMBL" id="MDM8076629.1"/>
    </source>
</evidence>
<protein>
    <recommendedName>
        <fullName evidence="5">NPCBM/NEW2 domain</fullName>
    </recommendedName>
</protein>
<name>A0ABT7TXR4_ACTVI</name>
<accession>A0ABT7TXR4</accession>
<sequence>MKYTIKPVSRRAALTLSSLTALTLAACSGKQDTSEPSTQPPTAPQPDGSPSSPSPTETPTPTSSPSTTATPTASDPSTPPTHGADDVTPSTSPAEDGSLTNTQGRDLTRADLFNPPFALKEDLYNVATTSKKKGIGARLRDSDGVEAELRLENRFRKLTFNAGQDNNSASSDLTLRVEVYKDGKSDQFVDIPFNEIKPLEIDVTKVNALKIDLIPLNRDGFKYNGSSSLTAVMFDMRLE</sequence>
<proteinExistence type="predicted"/>
<dbReference type="EMBL" id="JAUDBR010000007">
    <property type="protein sequence ID" value="MDM8076629.1"/>
    <property type="molecule type" value="Genomic_DNA"/>
</dbReference>
<organism evidence="3 4">
    <name type="scientific">Actinomyces viscosus</name>
    <dbReference type="NCBI Taxonomy" id="1656"/>
    <lineage>
        <taxon>Bacteria</taxon>
        <taxon>Bacillati</taxon>
        <taxon>Actinomycetota</taxon>
        <taxon>Actinomycetes</taxon>
        <taxon>Actinomycetales</taxon>
        <taxon>Actinomycetaceae</taxon>
        <taxon>Actinomyces</taxon>
    </lineage>
</organism>
<keyword evidence="2" id="KW-0732">Signal</keyword>
<evidence type="ECO:0008006" key="5">
    <source>
        <dbReference type="Google" id="ProtNLM"/>
    </source>
</evidence>
<dbReference type="Proteomes" id="UP001529257">
    <property type="component" value="Unassembled WGS sequence"/>
</dbReference>
<feature type="chain" id="PRO_5046705498" description="NPCBM/NEW2 domain" evidence="2">
    <location>
        <begin position="26"/>
        <end position="239"/>
    </location>
</feature>
<evidence type="ECO:0000256" key="2">
    <source>
        <dbReference type="SAM" id="SignalP"/>
    </source>
</evidence>
<keyword evidence="4" id="KW-1185">Reference proteome</keyword>
<feature type="signal peptide" evidence="2">
    <location>
        <begin position="1"/>
        <end position="25"/>
    </location>
</feature>
<feature type="compositionally biased region" description="Low complexity" evidence="1">
    <location>
        <begin position="59"/>
        <end position="76"/>
    </location>
</feature>
<comment type="caution">
    <text evidence="3">The sequence shown here is derived from an EMBL/GenBank/DDBJ whole genome shotgun (WGS) entry which is preliminary data.</text>
</comment>
<gene>
    <name evidence="3" type="ORF">QUV91_06125</name>
</gene>
<evidence type="ECO:0000256" key="1">
    <source>
        <dbReference type="SAM" id="MobiDB-lite"/>
    </source>
</evidence>
<reference evidence="4" key="1">
    <citation type="submission" date="2023-06" db="EMBL/GenBank/DDBJ databases">
        <title>Identification and characterization of horizontal gene transfer across gut microbiota members of farm animals based on homology search.</title>
        <authorList>
            <person name="Zeman M."/>
            <person name="Kubasova T."/>
            <person name="Jahodarova E."/>
            <person name="Nykrynova M."/>
            <person name="Rychlik I."/>
        </authorList>
    </citation>
    <scope>NUCLEOTIDE SEQUENCE [LARGE SCALE GENOMIC DNA]</scope>
    <source>
        <strain evidence="4">ET81</strain>
    </source>
</reference>
<feature type="region of interest" description="Disordered" evidence="1">
    <location>
        <begin position="27"/>
        <end position="110"/>
    </location>
</feature>
<dbReference type="PROSITE" id="PS51257">
    <property type="entry name" value="PROKAR_LIPOPROTEIN"/>
    <property type="match status" value="1"/>
</dbReference>